<evidence type="ECO:0000313" key="4">
    <source>
        <dbReference type="Proteomes" id="UP000538670"/>
    </source>
</evidence>
<feature type="transmembrane region" description="Helical" evidence="2">
    <location>
        <begin position="37"/>
        <end position="55"/>
    </location>
</feature>
<keyword evidence="4" id="KW-1185">Reference proteome</keyword>
<gene>
    <name evidence="3" type="ORF">GGR48_000551</name>
</gene>
<keyword evidence="2" id="KW-1133">Transmembrane helix</keyword>
<comment type="caution">
    <text evidence="3">The sequence shown here is derived from an EMBL/GenBank/DDBJ whole genome shotgun (WGS) entry which is preliminary data.</text>
</comment>
<keyword evidence="2" id="KW-0812">Transmembrane</keyword>
<evidence type="ECO:0000313" key="3">
    <source>
        <dbReference type="EMBL" id="MBB3878148.1"/>
    </source>
</evidence>
<organism evidence="3 4">
    <name type="scientific">Sphingomonas pseudosanguinis</name>
    <dbReference type="NCBI Taxonomy" id="413712"/>
    <lineage>
        <taxon>Bacteria</taxon>
        <taxon>Pseudomonadati</taxon>
        <taxon>Pseudomonadota</taxon>
        <taxon>Alphaproteobacteria</taxon>
        <taxon>Sphingomonadales</taxon>
        <taxon>Sphingomonadaceae</taxon>
        <taxon>Sphingomonas</taxon>
    </lineage>
</organism>
<keyword evidence="2" id="KW-0472">Membrane</keyword>
<evidence type="ECO:0000256" key="2">
    <source>
        <dbReference type="SAM" id="Phobius"/>
    </source>
</evidence>
<protein>
    <submittedName>
        <fullName evidence="3">Uncharacterized protein</fullName>
    </submittedName>
</protein>
<sequence length="140" mass="15506">MAAMLMMRRFPNVPVSRWLAAMTVDPLARRLNRTTPAQWVVLIGGVALIGLAIWFEIDEIRMLAGLGGSVGEITTLLSTIEWSGMVELGMTGLMSRTVTARLPVFRHVFRMRAQRNTTRSVRSRTPANDEGDGGPVRRIA</sequence>
<proteinExistence type="predicted"/>
<feature type="compositionally biased region" description="Polar residues" evidence="1">
    <location>
        <begin position="116"/>
        <end position="126"/>
    </location>
</feature>
<dbReference type="EMBL" id="JACIDH010000001">
    <property type="protein sequence ID" value="MBB3878148.1"/>
    <property type="molecule type" value="Genomic_DNA"/>
</dbReference>
<dbReference type="AlphaFoldDB" id="A0A7W6A9Q3"/>
<reference evidence="3 4" key="1">
    <citation type="submission" date="2020-08" db="EMBL/GenBank/DDBJ databases">
        <title>Genomic Encyclopedia of Type Strains, Phase IV (KMG-IV): sequencing the most valuable type-strain genomes for metagenomic binning, comparative biology and taxonomic classification.</title>
        <authorList>
            <person name="Goeker M."/>
        </authorList>
    </citation>
    <scope>NUCLEOTIDE SEQUENCE [LARGE SCALE GENOMIC DNA]</scope>
    <source>
        <strain evidence="3 4">DSM 19512</strain>
    </source>
</reference>
<name>A0A7W6A9Q3_9SPHN</name>
<dbReference type="Proteomes" id="UP000538670">
    <property type="component" value="Unassembled WGS sequence"/>
</dbReference>
<accession>A0A7W6A9Q3</accession>
<feature type="region of interest" description="Disordered" evidence="1">
    <location>
        <begin position="116"/>
        <end position="140"/>
    </location>
</feature>
<dbReference type="RefSeq" id="WP_183950350.1">
    <property type="nucleotide sequence ID" value="NZ_JAFHKV010000030.1"/>
</dbReference>
<evidence type="ECO:0000256" key="1">
    <source>
        <dbReference type="SAM" id="MobiDB-lite"/>
    </source>
</evidence>